<accession>A0A1H4V575</accession>
<evidence type="ECO:0000313" key="2">
    <source>
        <dbReference type="Proteomes" id="UP000182241"/>
    </source>
</evidence>
<protein>
    <submittedName>
        <fullName evidence="1">Uncharacterized protein</fullName>
    </submittedName>
</protein>
<dbReference type="EMBL" id="FNSA01000003">
    <property type="protein sequence ID" value="SEC75574.1"/>
    <property type="molecule type" value="Genomic_DNA"/>
</dbReference>
<gene>
    <name evidence="1" type="ORF">SAMN04489793_3130</name>
</gene>
<proteinExistence type="predicted"/>
<dbReference type="OrthoDB" id="4764493at2"/>
<sequence>MSLTREQLYNRIDNMSLDELDLVITNAGSGFDVEESPGGPFVADIGSSWEVPDTADERGRHRFEAGPWTAYAYHPSYTAPNRLNYAQELEELLRGDVAKVVVGVTGVFDEARGDCWVFGIRTEG</sequence>
<organism evidence="1 2">
    <name type="scientific">Tsukamurella tyrosinosolvens</name>
    <dbReference type="NCBI Taxonomy" id="57704"/>
    <lineage>
        <taxon>Bacteria</taxon>
        <taxon>Bacillati</taxon>
        <taxon>Actinomycetota</taxon>
        <taxon>Actinomycetes</taxon>
        <taxon>Mycobacteriales</taxon>
        <taxon>Tsukamurellaceae</taxon>
        <taxon>Tsukamurella</taxon>
    </lineage>
</organism>
<reference evidence="2" key="1">
    <citation type="submission" date="2016-10" db="EMBL/GenBank/DDBJ databases">
        <authorList>
            <person name="Varghese N."/>
            <person name="Submissions S."/>
        </authorList>
    </citation>
    <scope>NUCLEOTIDE SEQUENCE [LARGE SCALE GENOMIC DNA]</scope>
    <source>
        <strain evidence="2">DSM 44234</strain>
    </source>
</reference>
<dbReference type="RefSeq" id="WP_068742863.1">
    <property type="nucleotide sequence ID" value="NZ_FNSA01000003.1"/>
</dbReference>
<name>A0A1H4V575_TSUTY</name>
<dbReference type="AlphaFoldDB" id="A0A1H4V575"/>
<dbReference type="STRING" id="57704.SAMN04489793_3130"/>
<dbReference type="Proteomes" id="UP000182241">
    <property type="component" value="Unassembled WGS sequence"/>
</dbReference>
<evidence type="ECO:0000313" key="1">
    <source>
        <dbReference type="EMBL" id="SEC75574.1"/>
    </source>
</evidence>
<keyword evidence="2" id="KW-1185">Reference proteome</keyword>